<dbReference type="InterPro" id="IPR001841">
    <property type="entry name" value="Znf_RING"/>
</dbReference>
<dbReference type="AlphaFoldDB" id="A0A6C0KZZ6"/>
<organism evidence="2">
    <name type="scientific">viral metagenome</name>
    <dbReference type="NCBI Taxonomy" id="1070528"/>
    <lineage>
        <taxon>unclassified sequences</taxon>
        <taxon>metagenomes</taxon>
        <taxon>organismal metagenomes</taxon>
    </lineage>
</organism>
<reference evidence="2" key="1">
    <citation type="journal article" date="2020" name="Nature">
        <title>Giant virus diversity and host interactions through global metagenomics.</title>
        <authorList>
            <person name="Schulz F."/>
            <person name="Roux S."/>
            <person name="Paez-Espino D."/>
            <person name="Jungbluth S."/>
            <person name="Walsh D.A."/>
            <person name="Denef V.J."/>
            <person name="McMahon K.D."/>
            <person name="Konstantinidis K.T."/>
            <person name="Eloe-Fadrosh E.A."/>
            <person name="Kyrpides N.C."/>
            <person name="Woyke T."/>
        </authorList>
    </citation>
    <scope>NUCLEOTIDE SEQUENCE</scope>
    <source>
        <strain evidence="2">GVMAG-S-3300013286-35</strain>
    </source>
</reference>
<evidence type="ECO:0000259" key="1">
    <source>
        <dbReference type="PROSITE" id="PS50089"/>
    </source>
</evidence>
<dbReference type="EMBL" id="MN740993">
    <property type="protein sequence ID" value="QHU21868.1"/>
    <property type="molecule type" value="Genomic_DNA"/>
</dbReference>
<dbReference type="InterPro" id="IPR036844">
    <property type="entry name" value="Hint_dom_sf"/>
</dbReference>
<feature type="domain" description="RING-type" evidence="1">
    <location>
        <begin position="4"/>
        <end position="50"/>
    </location>
</feature>
<dbReference type="Pfam" id="PF05203">
    <property type="entry name" value="Hom_end_hint"/>
    <property type="match status" value="1"/>
</dbReference>
<dbReference type="PROSITE" id="PS50089">
    <property type="entry name" value="ZF_RING_2"/>
    <property type="match status" value="1"/>
</dbReference>
<dbReference type="InterPro" id="IPR013083">
    <property type="entry name" value="Znf_RING/FYVE/PHD"/>
</dbReference>
<dbReference type="PANTHER" id="PTHR11685">
    <property type="entry name" value="RBR FAMILY RING FINGER AND IBR DOMAIN-CONTAINING"/>
    <property type="match status" value="1"/>
</dbReference>
<accession>A0A6C0KZZ6</accession>
<dbReference type="InterPro" id="IPR007868">
    <property type="entry name" value="Hom_end_hint"/>
</dbReference>
<protein>
    <recommendedName>
        <fullName evidence="1">RING-type domain-containing protein</fullName>
    </recommendedName>
</protein>
<proteinExistence type="predicted"/>
<dbReference type="GO" id="GO:0016539">
    <property type="term" value="P:intein-mediated protein splicing"/>
    <property type="evidence" value="ECO:0007669"/>
    <property type="project" value="InterPro"/>
</dbReference>
<dbReference type="InterPro" id="IPR031127">
    <property type="entry name" value="E3_UB_ligase_RBR"/>
</dbReference>
<dbReference type="PROSITE" id="PS50817">
    <property type="entry name" value="INTEIN_N_TER"/>
    <property type="match status" value="1"/>
</dbReference>
<dbReference type="GO" id="GO:0016567">
    <property type="term" value="P:protein ubiquitination"/>
    <property type="evidence" value="ECO:0007669"/>
    <property type="project" value="InterPro"/>
</dbReference>
<dbReference type="SUPFAM" id="SSF51294">
    <property type="entry name" value="Hedgehog/intein (Hint) domain"/>
    <property type="match status" value="1"/>
</dbReference>
<dbReference type="SUPFAM" id="SSF57850">
    <property type="entry name" value="RING/U-box"/>
    <property type="match status" value="1"/>
</dbReference>
<name>A0A6C0KZZ6_9ZZZZ</name>
<sequence>MTDCQICFDPFNGSSRKKCACPYCNVGYCRECVGTWLTTIVDEPRCPNEQCKKAWSREFLDTIVTKVWRDSVYREYRERLLMDRERAMLPATQPRIEAIHEAKRLEKELVTPMRERRKEILTLMRQLEAETQGIQTQIWDITNRAERLRQGIGFDDSASKSRNIFIRRCPAENCRGFLSSAWKCGVCELFSCPDCQEVKGVARDSAHTCDPGALETAKLIAKDTKACPKCGEMITKIDGCFTKDTPILLWNGQTKMSQDISVGDTLIGDDGEKRIVQELCSGGDEMFRVSQKNGMNYTVNSKHKLALKIEDSDVIHEITVDDYLKLPYGVKNTLLGFNKDMVCTSIEVSSVGQGTYYGWSVDSNKRFLLPDHTVVRNCDQMWCVSCHTAFSWRTGQVATGIVHNPHYYEFQRRINNGEAPRNAGDIPCGGLADWATLRNSLLTAGQRATRAFPPWFVTLEYAHRRINHVLNVDMVQLAQNAVNINDNIDLRISYLLNEISEPAMMGSLQTREKKREKELEIRRVYETLTGAATDIFRRMILTSEEKGQLEENFKPFLNELDQLRIFINEALDVLRRRYSCTLHGFDGNWERMALKMTKTKAGDETKTIYGMFVEELAKFETEFSTIVVPTPLENGSVWVKPWISKTRKLEQRVRTFPSDPTSIRYANSVVSFYENSVRAMAYTTGTVVSLHHRTMYERSRDRARPDFEKWKTHVTTLALTIEKPTNAIE</sequence>
<dbReference type="GO" id="GO:0004842">
    <property type="term" value="F:ubiquitin-protein transferase activity"/>
    <property type="evidence" value="ECO:0007669"/>
    <property type="project" value="InterPro"/>
</dbReference>
<evidence type="ECO:0000313" key="2">
    <source>
        <dbReference type="EMBL" id="QHU21868.1"/>
    </source>
</evidence>
<dbReference type="InterPro" id="IPR006141">
    <property type="entry name" value="Intein_N"/>
</dbReference>
<dbReference type="Gene3D" id="3.30.40.10">
    <property type="entry name" value="Zinc/RING finger domain, C3HC4 (zinc finger)"/>
    <property type="match status" value="1"/>
</dbReference>
<dbReference type="Gene3D" id="2.170.16.10">
    <property type="entry name" value="Hedgehog/Intein (Hint) domain"/>
    <property type="match status" value="2"/>
</dbReference>